<reference evidence="8" key="1">
    <citation type="submission" date="2023-10" db="EMBL/GenBank/DDBJ databases">
        <title>Characterization and whole genome sequencing of a novel strain of Bergeyella porcorum QD2021 isolated from pig.</title>
        <authorList>
            <person name="Liu G."/>
            <person name="Chen C."/>
            <person name="Han X."/>
        </authorList>
    </citation>
    <scope>NUCLEOTIDE SEQUENCE</scope>
    <source>
        <strain evidence="8">QD2021</strain>
    </source>
</reference>
<dbReference type="Proteomes" id="UP001432059">
    <property type="component" value="Chromosome"/>
</dbReference>
<keyword evidence="1" id="KW-0645">Protease</keyword>
<dbReference type="NCBIfam" id="TIGR04183">
    <property type="entry name" value="Por_Secre_tail"/>
    <property type="match status" value="1"/>
</dbReference>
<name>A0AAU0F0V9_9FLAO</name>
<dbReference type="GO" id="GO:0004252">
    <property type="term" value="F:serine-type endopeptidase activity"/>
    <property type="evidence" value="ECO:0007669"/>
    <property type="project" value="InterPro"/>
</dbReference>
<dbReference type="SUPFAM" id="SSF49785">
    <property type="entry name" value="Galactose-binding domain-like"/>
    <property type="match status" value="1"/>
</dbReference>
<dbReference type="PANTHER" id="PTHR43399:SF5">
    <property type="entry name" value="PEPTIDASE S8 FAMILY WITH PROTEASE-ASSOCIATED DOMAIN"/>
    <property type="match status" value="1"/>
</dbReference>
<evidence type="ECO:0000256" key="1">
    <source>
        <dbReference type="ARBA" id="ARBA00022670"/>
    </source>
</evidence>
<accession>A0AAU0F0V9</accession>
<dbReference type="InterPro" id="IPR022409">
    <property type="entry name" value="PKD/Chitinase_dom"/>
</dbReference>
<keyword evidence="2 6" id="KW-0732">Signal</keyword>
<dbReference type="InterPro" id="IPR015500">
    <property type="entry name" value="Peptidase_S8_subtilisin-rel"/>
</dbReference>
<keyword evidence="9" id="KW-1185">Reference proteome</keyword>
<dbReference type="PROSITE" id="PS00138">
    <property type="entry name" value="SUBTILASE_SER"/>
    <property type="match status" value="1"/>
</dbReference>
<dbReference type="PANTHER" id="PTHR43399">
    <property type="entry name" value="SUBTILISIN-RELATED"/>
    <property type="match status" value="1"/>
</dbReference>
<evidence type="ECO:0000259" key="7">
    <source>
        <dbReference type="PROSITE" id="PS50093"/>
    </source>
</evidence>
<feature type="domain" description="PKD" evidence="7">
    <location>
        <begin position="919"/>
        <end position="989"/>
    </location>
</feature>
<evidence type="ECO:0000256" key="3">
    <source>
        <dbReference type="ARBA" id="ARBA00022801"/>
    </source>
</evidence>
<dbReference type="SUPFAM" id="SSF49299">
    <property type="entry name" value="PKD domain"/>
    <property type="match status" value="2"/>
</dbReference>
<dbReference type="Pfam" id="PF00082">
    <property type="entry name" value="Peptidase_S8"/>
    <property type="match status" value="1"/>
</dbReference>
<dbReference type="InterPro" id="IPR026444">
    <property type="entry name" value="Secre_tail"/>
</dbReference>
<dbReference type="InterPro" id="IPR000601">
    <property type="entry name" value="PKD_dom"/>
</dbReference>
<proteinExistence type="inferred from homology"/>
<dbReference type="InterPro" id="IPR008979">
    <property type="entry name" value="Galactose-bd-like_sf"/>
</dbReference>
<evidence type="ECO:0000256" key="5">
    <source>
        <dbReference type="PROSITE-ProRule" id="PRU01240"/>
    </source>
</evidence>
<feature type="signal peptide" evidence="6">
    <location>
        <begin position="1"/>
        <end position="31"/>
    </location>
</feature>
<dbReference type="Gene3D" id="2.60.120.200">
    <property type="match status" value="2"/>
</dbReference>
<comment type="caution">
    <text evidence="5">Lacks conserved residue(s) required for the propagation of feature annotation.</text>
</comment>
<dbReference type="PRINTS" id="PR00723">
    <property type="entry name" value="SUBTILISIN"/>
</dbReference>
<protein>
    <submittedName>
        <fullName evidence="8">Peptidase S8</fullName>
    </submittedName>
</protein>
<keyword evidence="3" id="KW-0378">Hydrolase</keyword>
<dbReference type="Gene3D" id="2.60.40.10">
    <property type="entry name" value="Immunoglobulins"/>
    <property type="match status" value="3"/>
</dbReference>
<dbReference type="InterPro" id="IPR034058">
    <property type="entry name" value="TagA/B/C/D_pept_dom"/>
</dbReference>
<dbReference type="Pfam" id="PF18962">
    <property type="entry name" value="Por_Secre_tail"/>
    <property type="match status" value="1"/>
</dbReference>
<gene>
    <name evidence="8" type="ORF">BPO_0740</name>
</gene>
<keyword evidence="4" id="KW-0720">Serine protease</keyword>
<evidence type="ECO:0000256" key="2">
    <source>
        <dbReference type="ARBA" id="ARBA00022729"/>
    </source>
</evidence>
<organism evidence="8 9">
    <name type="scientific">Bergeyella porcorum</name>
    <dbReference type="NCBI Taxonomy" id="1735111"/>
    <lineage>
        <taxon>Bacteria</taxon>
        <taxon>Pseudomonadati</taxon>
        <taxon>Bacteroidota</taxon>
        <taxon>Flavobacteriia</taxon>
        <taxon>Flavobacteriales</taxon>
        <taxon>Weeksellaceae</taxon>
        <taxon>Bergeyella</taxon>
    </lineage>
</organism>
<dbReference type="InterPro" id="IPR035986">
    <property type="entry name" value="PKD_dom_sf"/>
</dbReference>
<evidence type="ECO:0000256" key="4">
    <source>
        <dbReference type="ARBA" id="ARBA00022825"/>
    </source>
</evidence>
<feature type="chain" id="PRO_5043983869" evidence="6">
    <location>
        <begin position="32"/>
        <end position="1467"/>
    </location>
</feature>
<dbReference type="InterPro" id="IPR023828">
    <property type="entry name" value="Peptidase_S8_Ser-AS"/>
</dbReference>
<evidence type="ECO:0000313" key="8">
    <source>
        <dbReference type="EMBL" id="WOC51387.1"/>
    </source>
</evidence>
<dbReference type="Gene3D" id="2.60.120.380">
    <property type="match status" value="1"/>
</dbReference>
<dbReference type="Pfam" id="PF07675">
    <property type="entry name" value="Cleaved_Adhesin"/>
    <property type="match status" value="2"/>
</dbReference>
<dbReference type="EMBL" id="CP136426">
    <property type="protein sequence ID" value="WOC51387.1"/>
    <property type="molecule type" value="Genomic_DNA"/>
</dbReference>
<dbReference type="InterPro" id="IPR051048">
    <property type="entry name" value="Peptidase_S8/S53_subtilisin"/>
</dbReference>
<evidence type="ECO:0000256" key="6">
    <source>
        <dbReference type="SAM" id="SignalP"/>
    </source>
</evidence>
<sequence length="1467" mass="161260">MKKSTKVKTLLGNGLLPIAAGFMLMPSFFFAQTAKQAESIKKQTNLKGLNAFKKNLTSRAVTTKMLKSQAEKMNIPFSGKEGNKLFQLQGFSKKNGTPMYYITYNAEAAVGNGASKLHSSGGIFGLDGEDIVIHEWDGAGANEDHREFEGRVMQVDKPSSNHEHSAHVAGTLVAAGIDGKAKGMAPKAYLFAYDWDNDTEEMIDAIAEGAIISNHSYGVIGGFEYGPYSGRMGWHWFGDASETEYVGYGHYNSTDLVWDLISLQGPYYLPVKAAGNSRGGGPEPGQQYYEMVDNGSGTKVWQATNKNRPKNGGEFGYDTILNGSSGKNVLVVGAAEKILSGYKQPSDVKVAEFSVFGPTDDGRIKPDIVGIGVGIYSTHAASNDLYWTSDGTSMAAPNVTGSLALVQEHYRKLYGTDEAPFMKAATLKGLALHTADEAGEYDGPDYKHGWGLLNVFRAVQTLSDKDKYAAIEEARLAANGVYEKKVTASGDAPLKVTISWDDAVLEKIPEYTLNNRALTLINDLDIRVSDGETEFLPWILNPESPAAAATTGDNFRDNVEQIVIPNAVKGKEYTIRVSHKNALRTNEIDANGDLTLIETDGQDFSMVVTGINNGVTKDLALASIELPDVMQYSEQTPVKVKVKNLSQTSLSGARLEFKLINNDNANIVEFSGTQSLSDIAAGAELEQTITVNLNQSFVNYTLAVEVVVDGDEVESNNKQSTVVYGIVSDLTKEGTKSDYDFEHSMVKIGWTSQDGDGDGRTWREYEDADYARTGNSFITSFPDTENEVNDWAFTNPLKLKAGEEYRVIFNVRKVYNEVFERLQLAIGEQPNAAAMATLVGEEVDVQDGYTRYVYTFTAAKDGIHYIGFNHKQTAGEGYSYAISLDDVSIQFAKGKPATNFYAPKRSANGFEALTFINETETHSSTPVTTYEWSFSPDTVEFAEGDKNSKEPKVIFKNEGNYNVTLKSTNAKGEDILTRNNYISIANSPIQVDFTVSQNLLYEGQTTQLVDLSVGSPMPNAWEWTVTPSEEVEFVNGTSATSQMPYVKFNQPGLYDIKLKAKSPVDTKEIETKQLIEVRQVYLPVKEGSIALNREVNQINVNWNRPDAPPVYEQGFEYSGAMPDGFLTFDEDGNTIGWDIMQLRQYAHSGSRAVYSPSRNQEVSNWLVTSVVPGGNEELRFWHRNLVAENVDVYIVKAKASGEALTLDEVKAGEKIYQINTATGEVYKQVKIDVSRFTEPYHIAFHHNMRRSANNRSILIDEIQVGMRNGEASGKVAVQPNNANLAVENGVFDPILSYQPLAKQNVENTIAPMEVLDIPRLSGYEIVKKGTTDSVVKTTSDTADKSYQENITANGVYTYDIVAVYNDGRKSEPVSVTIDITNLSTSDVKNEGLKIYPNPSDGRFVVEAGSGVTSLKAEVYDMSGKQIYKQDFRGSKADLNLTQYPKGVYILNLVDNNGKKQSAKLMIK</sequence>
<dbReference type="KEGG" id="bpor:BPO_0740"/>
<dbReference type="InterPro" id="IPR011628">
    <property type="entry name" value="Cleaved_adhesin"/>
</dbReference>
<dbReference type="InterPro" id="IPR013783">
    <property type="entry name" value="Ig-like_fold"/>
</dbReference>
<evidence type="ECO:0000313" key="9">
    <source>
        <dbReference type="Proteomes" id="UP001432059"/>
    </source>
</evidence>
<dbReference type="PROSITE" id="PS51892">
    <property type="entry name" value="SUBTILASE"/>
    <property type="match status" value="1"/>
</dbReference>
<dbReference type="RefSeq" id="WP_327985023.1">
    <property type="nucleotide sequence ID" value="NZ_CP136426.1"/>
</dbReference>
<dbReference type="CDD" id="cd04842">
    <property type="entry name" value="Peptidases_S8_Kp43_protease"/>
    <property type="match status" value="1"/>
</dbReference>
<dbReference type="InterPro" id="IPR036852">
    <property type="entry name" value="Peptidase_S8/S53_dom_sf"/>
</dbReference>
<dbReference type="SUPFAM" id="SSF52743">
    <property type="entry name" value="Subtilisin-like"/>
    <property type="match status" value="1"/>
</dbReference>
<dbReference type="NCBIfam" id="NF038128">
    <property type="entry name" value="choice_anch_J"/>
    <property type="match status" value="2"/>
</dbReference>
<dbReference type="InterPro" id="IPR000209">
    <property type="entry name" value="Peptidase_S8/S53_dom"/>
</dbReference>
<dbReference type="SMART" id="SM00089">
    <property type="entry name" value="PKD"/>
    <property type="match status" value="2"/>
</dbReference>
<dbReference type="CDD" id="cd00146">
    <property type="entry name" value="PKD"/>
    <property type="match status" value="1"/>
</dbReference>
<dbReference type="GO" id="GO:0006508">
    <property type="term" value="P:proteolysis"/>
    <property type="evidence" value="ECO:0007669"/>
    <property type="project" value="UniProtKB-KW"/>
</dbReference>
<dbReference type="PROSITE" id="PS50093">
    <property type="entry name" value="PKD"/>
    <property type="match status" value="1"/>
</dbReference>
<comment type="similarity">
    <text evidence="5">Belongs to the peptidase S8 family.</text>
</comment>
<dbReference type="Gene3D" id="3.40.50.200">
    <property type="entry name" value="Peptidase S8/S53 domain"/>
    <property type="match status" value="1"/>
</dbReference>